<dbReference type="InterPro" id="IPR000477">
    <property type="entry name" value="RT_dom"/>
</dbReference>
<proteinExistence type="predicted"/>
<accession>A0A4S8LAW5</accession>
<name>A0A4S8LAW5_DENBC</name>
<evidence type="ECO:0000313" key="2">
    <source>
        <dbReference type="EMBL" id="THU85972.1"/>
    </source>
</evidence>
<feature type="non-terminal residue" evidence="2">
    <location>
        <position position="1"/>
    </location>
</feature>
<dbReference type="OrthoDB" id="3044497at2759"/>
<feature type="domain" description="Reverse transcriptase" evidence="1">
    <location>
        <begin position="1"/>
        <end position="72"/>
    </location>
</feature>
<evidence type="ECO:0000313" key="3">
    <source>
        <dbReference type="Proteomes" id="UP000297245"/>
    </source>
</evidence>
<sequence length="72" mass="8172">DVKGAYPSVDLETLYHEMKKTGIPNEIIDWLRRRFANRETTLTFDDFISALFAVDGGEDQGDPLSSIGYIVY</sequence>
<organism evidence="2 3">
    <name type="scientific">Dendrothele bispora (strain CBS 962.96)</name>
    <dbReference type="NCBI Taxonomy" id="1314807"/>
    <lineage>
        <taxon>Eukaryota</taxon>
        <taxon>Fungi</taxon>
        <taxon>Dikarya</taxon>
        <taxon>Basidiomycota</taxon>
        <taxon>Agaricomycotina</taxon>
        <taxon>Agaricomycetes</taxon>
        <taxon>Agaricomycetidae</taxon>
        <taxon>Agaricales</taxon>
        <taxon>Agaricales incertae sedis</taxon>
        <taxon>Dendrothele</taxon>
    </lineage>
</organism>
<dbReference type="AlphaFoldDB" id="A0A4S8LAW5"/>
<dbReference type="Proteomes" id="UP000297245">
    <property type="component" value="Unassembled WGS sequence"/>
</dbReference>
<dbReference type="PROSITE" id="PS50878">
    <property type="entry name" value="RT_POL"/>
    <property type="match status" value="1"/>
</dbReference>
<keyword evidence="3" id="KW-1185">Reference proteome</keyword>
<protein>
    <recommendedName>
        <fullName evidence="1">Reverse transcriptase domain-containing protein</fullName>
    </recommendedName>
</protein>
<evidence type="ECO:0000259" key="1">
    <source>
        <dbReference type="PROSITE" id="PS50878"/>
    </source>
</evidence>
<dbReference type="EMBL" id="ML179520">
    <property type="protein sequence ID" value="THU85972.1"/>
    <property type="molecule type" value="Genomic_DNA"/>
</dbReference>
<gene>
    <name evidence="2" type="ORF">K435DRAFT_620054</name>
</gene>
<feature type="non-terminal residue" evidence="2">
    <location>
        <position position="72"/>
    </location>
</feature>
<reference evidence="2 3" key="1">
    <citation type="journal article" date="2019" name="Nat. Ecol. Evol.">
        <title>Megaphylogeny resolves global patterns of mushroom evolution.</title>
        <authorList>
            <person name="Varga T."/>
            <person name="Krizsan K."/>
            <person name="Foldi C."/>
            <person name="Dima B."/>
            <person name="Sanchez-Garcia M."/>
            <person name="Sanchez-Ramirez S."/>
            <person name="Szollosi G.J."/>
            <person name="Szarkandi J.G."/>
            <person name="Papp V."/>
            <person name="Albert L."/>
            <person name="Andreopoulos W."/>
            <person name="Angelini C."/>
            <person name="Antonin V."/>
            <person name="Barry K.W."/>
            <person name="Bougher N.L."/>
            <person name="Buchanan P."/>
            <person name="Buyck B."/>
            <person name="Bense V."/>
            <person name="Catcheside P."/>
            <person name="Chovatia M."/>
            <person name="Cooper J."/>
            <person name="Damon W."/>
            <person name="Desjardin D."/>
            <person name="Finy P."/>
            <person name="Geml J."/>
            <person name="Haridas S."/>
            <person name="Hughes K."/>
            <person name="Justo A."/>
            <person name="Karasinski D."/>
            <person name="Kautmanova I."/>
            <person name="Kiss B."/>
            <person name="Kocsube S."/>
            <person name="Kotiranta H."/>
            <person name="LaButti K.M."/>
            <person name="Lechner B.E."/>
            <person name="Liimatainen K."/>
            <person name="Lipzen A."/>
            <person name="Lukacs Z."/>
            <person name="Mihaltcheva S."/>
            <person name="Morgado L.N."/>
            <person name="Niskanen T."/>
            <person name="Noordeloos M.E."/>
            <person name="Ohm R.A."/>
            <person name="Ortiz-Santana B."/>
            <person name="Ovrebo C."/>
            <person name="Racz N."/>
            <person name="Riley R."/>
            <person name="Savchenko A."/>
            <person name="Shiryaev A."/>
            <person name="Soop K."/>
            <person name="Spirin V."/>
            <person name="Szebenyi C."/>
            <person name="Tomsovsky M."/>
            <person name="Tulloss R.E."/>
            <person name="Uehling J."/>
            <person name="Grigoriev I.V."/>
            <person name="Vagvolgyi C."/>
            <person name="Papp T."/>
            <person name="Martin F.M."/>
            <person name="Miettinen O."/>
            <person name="Hibbett D.S."/>
            <person name="Nagy L.G."/>
        </authorList>
    </citation>
    <scope>NUCLEOTIDE SEQUENCE [LARGE SCALE GENOMIC DNA]</scope>
    <source>
        <strain evidence="2 3">CBS 962.96</strain>
    </source>
</reference>